<feature type="transmembrane region" description="Helical" evidence="3">
    <location>
        <begin position="167"/>
        <end position="189"/>
    </location>
</feature>
<evidence type="ECO:0000256" key="2">
    <source>
        <dbReference type="SAM" id="MobiDB-lite"/>
    </source>
</evidence>
<feature type="transmembrane region" description="Helical" evidence="3">
    <location>
        <begin position="68"/>
        <end position="95"/>
    </location>
</feature>
<dbReference type="Pfam" id="PF13779">
    <property type="entry name" value="DUF4175"/>
    <property type="match status" value="2"/>
</dbReference>
<feature type="region of interest" description="Disordered" evidence="2">
    <location>
        <begin position="1047"/>
        <end position="1069"/>
    </location>
</feature>
<feature type="compositionally biased region" description="Basic and acidic residues" evidence="2">
    <location>
        <begin position="773"/>
        <end position="787"/>
    </location>
</feature>
<protein>
    <recommendedName>
        <fullName evidence="6">DUF4175 family protein</fullName>
    </recommendedName>
</protein>
<dbReference type="InterPro" id="IPR012683">
    <property type="entry name" value="CHP02302_TM"/>
</dbReference>
<name>A0ABT2ESU8_9BACT</name>
<feature type="compositionally biased region" description="Low complexity" evidence="2">
    <location>
        <begin position="797"/>
        <end position="809"/>
    </location>
</feature>
<keyword evidence="3" id="KW-0812">Transmembrane</keyword>
<dbReference type="Proteomes" id="UP001204798">
    <property type="component" value="Unassembled WGS sequence"/>
</dbReference>
<accession>A0ABT2ESU8</accession>
<organism evidence="4 5">
    <name type="scientific">Candidatus Fervidibacter sacchari</name>
    <dbReference type="NCBI Taxonomy" id="1448929"/>
    <lineage>
        <taxon>Bacteria</taxon>
        <taxon>Candidatus Fervidibacterota</taxon>
        <taxon>Candidatus Fervidibacter</taxon>
    </lineage>
</organism>
<evidence type="ECO:0000256" key="1">
    <source>
        <dbReference type="SAM" id="Coils"/>
    </source>
</evidence>
<proteinExistence type="predicted"/>
<feature type="compositionally biased region" description="Low complexity" evidence="2">
    <location>
        <begin position="1047"/>
        <end position="1062"/>
    </location>
</feature>
<evidence type="ECO:0000256" key="3">
    <source>
        <dbReference type="SAM" id="Phobius"/>
    </source>
</evidence>
<reference evidence="4 5" key="1">
    <citation type="submission" date="2022-08" db="EMBL/GenBank/DDBJ databases">
        <title>Bacterial and archaeal communities from various locations to study Microbial Dark Matter (Phase II).</title>
        <authorList>
            <person name="Stepanauskas R."/>
        </authorList>
    </citation>
    <scope>NUCLEOTIDE SEQUENCE [LARGE SCALE GENOMIC DNA]</scope>
    <source>
        <strain evidence="4 5">PD1</strain>
    </source>
</reference>
<keyword evidence="3" id="KW-0472">Membrane</keyword>
<dbReference type="RefSeq" id="WP_259099866.1">
    <property type="nucleotide sequence ID" value="NZ_CP130454.1"/>
</dbReference>
<feature type="region of interest" description="Disordered" evidence="2">
    <location>
        <begin position="773"/>
        <end position="821"/>
    </location>
</feature>
<feature type="transmembrane region" description="Helical" evidence="3">
    <location>
        <begin position="32"/>
        <end position="56"/>
    </location>
</feature>
<gene>
    <name evidence="4" type="ORF">M2350_002930</name>
</gene>
<keyword evidence="3" id="KW-1133">Transmembrane helix</keyword>
<evidence type="ECO:0008006" key="6">
    <source>
        <dbReference type="Google" id="ProtNLM"/>
    </source>
</evidence>
<dbReference type="EMBL" id="JANUCP010000005">
    <property type="protein sequence ID" value="MCS3920501.1"/>
    <property type="molecule type" value="Genomic_DNA"/>
</dbReference>
<sequence>MVRAQTFRIGERFEIARALFQAVKWLAWKRRLLALLAAFGLLVASVSSVLLAFTILLRFAEILPALTFIWLARFVIALGIVSSALSIWVGVRWLVRERLDQVLRAVDDAFGGETFRNAFDLANLREDETFVSPQFARVAIAEAWRKWQEANSNGLAKTLTTSHRKRAVAVWTFTVPLLVLVVLSVRFGWLSLSAFLEFYRDAQAVLAFEKQGRLRLSVIWSGKETAGEMTVLKSSVVTAEVEASSQNLPLPKRLQVWLVWQAGEKVERAQMEKVGDGEFKAKLVVTESSVLYAVSGRVKSNRVKIQAVAPPRIAEWLVTVEPPSYTNLPSETFSLAKWQTLTVLKGSKVTALGTATESLTDARPEFADNFSLPSANSLSVEDRTVKWEGVVLAPVKMRLRLVDKFGFVGETDWLTINTRPDNPPKVTVLAGSDSTVAGGFLPLTVRAEDDFGVSEVSLQFGLGDEKQPPNSPLSVPLNIAPSQQVEQTLALPIPADAAGKVLWVRAVAKDNDAVSGAKLASSNWLSVPIREPEELAGTLQEWLERLRVWESWLQKGEWEKAQQELSRWLQRWQELIQQAQWSETPLTHQWLANWLSHWQGHLQRKDLEGALQELWQMQRALERSLAEQKLAELAQEITALRAQQEALHDALRRHARPSSLASNQQQVAERTKEFFEELKREADRWEKLDEPTVAFALQDVVRILQQRPTEQAMRQAQGAMEQELREMALLRTHEALTDLREAEERLTSPTQSPLAQLYRRERNLLAQLLEQTERLRRDQSSLRRETENPQPSSLSTPKVSPQLPSKLLSPPSPPDWGEVESLTAKREPTLQAQQRSLAERQQQLRQRAEQLRRPLNEALRAVPQLSPEALHNLQEATAQMSDAAKALQQGLSETIRRQAARHQRAAESALQQLAENLRQALMMEQGTATQQMGAGENEAMALAQRQAQILRETQRLHQRQMQGQNPSQMRLRQLGSEEGAIRNALSRMEGFFGDALPPELRQRMQQSSQHLRWLEQNLPEGRLGKDAQQKQQHVLETLLQLAQILSGQQGNQQGQQQTRQGQTPSRPDINWGRFVEHGPPMRQVPEALQGVKGGASFAEPTRSISVPPPTPSTMLRPSVLPAYRDSVRKYQQQIR</sequence>
<evidence type="ECO:0000313" key="5">
    <source>
        <dbReference type="Proteomes" id="UP001204798"/>
    </source>
</evidence>
<evidence type="ECO:0000313" key="4">
    <source>
        <dbReference type="EMBL" id="MCS3920501.1"/>
    </source>
</evidence>
<feature type="coiled-coil region" evidence="1">
    <location>
        <begin position="623"/>
        <end position="688"/>
    </location>
</feature>
<feature type="region of interest" description="Disordered" evidence="2">
    <location>
        <begin position="1098"/>
        <end position="1119"/>
    </location>
</feature>
<comment type="caution">
    <text evidence="4">The sequence shown here is derived from an EMBL/GenBank/DDBJ whole genome shotgun (WGS) entry which is preliminary data.</text>
</comment>
<keyword evidence="5" id="KW-1185">Reference proteome</keyword>
<keyword evidence="1" id="KW-0175">Coiled coil</keyword>